<evidence type="ECO:0000256" key="4">
    <source>
        <dbReference type="ARBA" id="ARBA00022786"/>
    </source>
</evidence>
<keyword evidence="2" id="KW-0597">Phosphoprotein</keyword>
<dbReference type="GO" id="GO:0016926">
    <property type="term" value="P:protein desumoylation"/>
    <property type="evidence" value="ECO:0007669"/>
    <property type="project" value="TreeGrafter"/>
</dbReference>
<feature type="non-terminal residue" evidence="7">
    <location>
        <position position="1"/>
    </location>
</feature>
<dbReference type="InterPro" id="IPR038765">
    <property type="entry name" value="Papain-like_cys_pep_sf"/>
</dbReference>
<dbReference type="Pfam" id="PF02902">
    <property type="entry name" value="Peptidase_C48"/>
    <property type="match status" value="1"/>
</dbReference>
<dbReference type="MEROPS" id="C48.004"/>
<keyword evidence="9" id="KW-1185">Reference proteome</keyword>
<evidence type="ECO:0000256" key="1">
    <source>
        <dbReference type="ARBA" id="ARBA00005234"/>
    </source>
</evidence>
<dbReference type="OMA" id="SCENVDT"/>
<dbReference type="Gene3D" id="3.40.395.10">
    <property type="entry name" value="Adenoviral Proteinase, Chain A"/>
    <property type="match status" value="1"/>
</dbReference>
<accession>Q4RWA4</accession>
<dbReference type="PANTHER" id="PTHR46896">
    <property type="entry name" value="SENTRIN-SPECIFIC PROTEASE"/>
    <property type="match status" value="1"/>
</dbReference>
<organism evidence="7">
    <name type="scientific">Tetraodon nigroviridis</name>
    <name type="common">Spotted green pufferfish</name>
    <name type="synonym">Chelonodon nigroviridis</name>
    <dbReference type="NCBI Taxonomy" id="99883"/>
    <lineage>
        <taxon>Eukaryota</taxon>
        <taxon>Metazoa</taxon>
        <taxon>Chordata</taxon>
        <taxon>Craniata</taxon>
        <taxon>Vertebrata</taxon>
        <taxon>Euteleostomi</taxon>
        <taxon>Actinopterygii</taxon>
        <taxon>Neopterygii</taxon>
        <taxon>Teleostei</taxon>
        <taxon>Neoteleostei</taxon>
        <taxon>Acanthomorphata</taxon>
        <taxon>Eupercaria</taxon>
        <taxon>Tetraodontiformes</taxon>
        <taxon>Tetradontoidea</taxon>
        <taxon>Tetraodontidae</taxon>
        <taxon>Tetraodon</taxon>
    </lineage>
</organism>
<evidence type="ECO:0000256" key="3">
    <source>
        <dbReference type="ARBA" id="ARBA00022670"/>
    </source>
</evidence>
<keyword evidence="3" id="KW-0645">Protease</keyword>
<sequence>YTLCHRRTKGSYSVSLCKPDSNWSKYRHQGLAYRQVLIQFPPPPLKGGITVTMEDLQCLDSGEFLNDVIIDFYLKYLLHKAAAAVTERCHIFSSFFFKQLTRRDNASEGSTKDVCQRQRRHQRVKTWTRHVDIFKKDFLFVPVNQEAHWYLVVICFPGMTEPKVELWKCPESDFQTGNSQTCELPDLKASKDNAEIASTSNSCENVDTETGVFD</sequence>
<comment type="similarity">
    <text evidence="1">Belongs to the peptidase C48 family.</text>
</comment>
<dbReference type="GO" id="GO:0070139">
    <property type="term" value="F:SUMO-specific endopeptidase activity"/>
    <property type="evidence" value="ECO:0007669"/>
    <property type="project" value="TreeGrafter"/>
</dbReference>
<dbReference type="Proteomes" id="UP000007303">
    <property type="component" value="Unassembled WGS sequence"/>
</dbReference>
<evidence type="ECO:0000313" key="7">
    <source>
        <dbReference type="EMBL" id="CAG07328.1"/>
    </source>
</evidence>
<dbReference type="KEGG" id="tng:GSTEN00027955G001"/>
<dbReference type="HOGENOM" id="CLU_1282852_0_0_1"/>
<evidence type="ECO:0000259" key="6">
    <source>
        <dbReference type="PROSITE" id="PS50600"/>
    </source>
</evidence>
<dbReference type="GeneTree" id="ENSGT00940000157308"/>
<reference evidence="7 9" key="1">
    <citation type="journal article" date="2004" name="Nature">
        <title>Genome duplication in the teleost fish Tetraodon nigroviridis reveals the early vertebrate proto-karyotype.</title>
        <authorList>
            <person name="Jaillon O."/>
            <person name="Aury J.-M."/>
            <person name="Brunet F."/>
            <person name="Petit J.-L."/>
            <person name="Stange-Thomann N."/>
            <person name="Mauceli E."/>
            <person name="Bouneau L."/>
            <person name="Fischer C."/>
            <person name="Ozouf-Costaz C."/>
            <person name="Bernot A."/>
            <person name="Nicaud S."/>
            <person name="Jaffe D."/>
            <person name="Fisher S."/>
            <person name="Lutfalla G."/>
            <person name="Dossat C."/>
            <person name="Segurens B."/>
            <person name="Dasilva C."/>
            <person name="Salanoubat M."/>
            <person name="Levy M."/>
            <person name="Boudet N."/>
            <person name="Castellano S."/>
            <person name="Anthouard V."/>
            <person name="Jubin C."/>
            <person name="Castelli V."/>
            <person name="Katinka M."/>
            <person name="Vacherie B."/>
            <person name="Biemont C."/>
            <person name="Skalli Z."/>
            <person name="Cattolico L."/>
            <person name="Poulain J."/>
            <person name="De Berardinis V."/>
            <person name="Cruaud C."/>
            <person name="Duprat S."/>
            <person name="Brottier P."/>
            <person name="Coutanceau J.-P."/>
            <person name="Gouzy J."/>
            <person name="Parra G."/>
            <person name="Lardier G."/>
            <person name="Chapple C."/>
            <person name="McKernan K.J."/>
            <person name="McEwan P."/>
            <person name="Bosak S."/>
            <person name="Kellis M."/>
            <person name="Volff J.-N."/>
            <person name="Guigo R."/>
            <person name="Zody M.C."/>
            <person name="Mesirov J."/>
            <person name="Lindblad-Toh K."/>
            <person name="Birren B."/>
            <person name="Nusbaum C."/>
            <person name="Kahn D."/>
            <person name="Robinson-Rechavi M."/>
            <person name="Laudet V."/>
            <person name="Schachter V."/>
            <person name="Quetier F."/>
            <person name="Saurin W."/>
            <person name="Scarpelli C."/>
            <person name="Wincker P."/>
            <person name="Lander E.S."/>
            <person name="Weissenbach J."/>
            <person name="Roest Crollius H."/>
        </authorList>
    </citation>
    <scope>NUCLEOTIDE SEQUENCE [LARGE SCALE GENOMIC DNA]</scope>
</reference>
<dbReference type="SUPFAM" id="SSF54001">
    <property type="entry name" value="Cysteine proteinases"/>
    <property type="match status" value="1"/>
</dbReference>
<feature type="domain" description="Ubiquitin-like protease family profile" evidence="6">
    <location>
        <begin position="49"/>
        <end position="214"/>
    </location>
</feature>
<dbReference type="InterPro" id="IPR051947">
    <property type="entry name" value="Sentrin-specific_protease"/>
</dbReference>
<gene>
    <name evidence="7" type="ORF">GSTENG00027955001</name>
</gene>
<reference evidence="7" key="2">
    <citation type="submission" date="2004-02" db="EMBL/GenBank/DDBJ databases">
        <authorList>
            <consortium name="Genoscope"/>
            <consortium name="Whitehead Institute Centre for Genome Research"/>
        </authorList>
    </citation>
    <scope>NUCLEOTIDE SEQUENCE</scope>
</reference>
<dbReference type="AlphaFoldDB" id="Q4RWA4"/>
<proteinExistence type="inferred from homology"/>
<keyword evidence="4" id="KW-0833">Ubl conjugation pathway</keyword>
<dbReference type="PROSITE" id="PS50600">
    <property type="entry name" value="ULP_PROTEASE"/>
    <property type="match status" value="1"/>
</dbReference>
<name>Q4RWA4_TETNG</name>
<evidence type="ECO:0000256" key="2">
    <source>
        <dbReference type="ARBA" id="ARBA00022553"/>
    </source>
</evidence>
<evidence type="ECO:0000313" key="9">
    <source>
        <dbReference type="Proteomes" id="UP000007303"/>
    </source>
</evidence>
<dbReference type="InterPro" id="IPR003653">
    <property type="entry name" value="Peptidase_C48_C"/>
</dbReference>
<dbReference type="STRING" id="99883.ENSTNIP00000018054"/>
<evidence type="ECO:0000256" key="5">
    <source>
        <dbReference type="ARBA" id="ARBA00022801"/>
    </source>
</evidence>
<dbReference type="GO" id="GO:0005737">
    <property type="term" value="C:cytoplasm"/>
    <property type="evidence" value="ECO:0007669"/>
    <property type="project" value="TreeGrafter"/>
</dbReference>
<evidence type="ECO:0000313" key="8">
    <source>
        <dbReference type="Ensembl" id="ENSTNIP00000018054.1"/>
    </source>
</evidence>
<dbReference type="EMBL" id="CAAE01014990">
    <property type="protein sequence ID" value="CAG07328.1"/>
    <property type="molecule type" value="Genomic_DNA"/>
</dbReference>
<dbReference type="GO" id="GO:0005634">
    <property type="term" value="C:nucleus"/>
    <property type="evidence" value="ECO:0007669"/>
    <property type="project" value="TreeGrafter"/>
</dbReference>
<protein>
    <submittedName>
        <fullName evidence="7">(spotted green pufferfish) hypothetical protein</fullName>
    </submittedName>
</protein>
<keyword evidence="5" id="KW-0378">Hydrolase</keyword>
<dbReference type="OrthoDB" id="442460at2759"/>
<dbReference type="Ensembl" id="ENSTNIT00000018278.1">
    <property type="protein sequence ID" value="ENSTNIP00000018054.1"/>
    <property type="gene ID" value="ENSTNIG00000015005.1"/>
</dbReference>
<reference evidence="8" key="3">
    <citation type="submission" date="2025-05" db="UniProtKB">
        <authorList>
            <consortium name="Ensembl"/>
        </authorList>
    </citation>
    <scope>IDENTIFICATION</scope>
</reference>
<dbReference type="PANTHER" id="PTHR46896:SF2">
    <property type="entry name" value="SENTRIN-SPECIFIC PROTEASE 7"/>
    <property type="match status" value="1"/>
</dbReference>
<dbReference type="GO" id="GO:0006508">
    <property type="term" value="P:proteolysis"/>
    <property type="evidence" value="ECO:0007669"/>
    <property type="project" value="UniProtKB-KW"/>
</dbReference>